<name>A0A518XII1_9GAMM</name>
<keyword evidence="8 11" id="KW-1133">Transmembrane helix</keyword>
<dbReference type="GO" id="GO:0035435">
    <property type="term" value="P:phosphate ion transmembrane transport"/>
    <property type="evidence" value="ECO:0007669"/>
    <property type="project" value="TreeGrafter"/>
</dbReference>
<evidence type="ECO:0000256" key="4">
    <source>
        <dbReference type="ARBA" id="ARBA00022475"/>
    </source>
</evidence>
<keyword evidence="9 11" id="KW-0472">Membrane</keyword>
<dbReference type="GO" id="GO:0005315">
    <property type="term" value="F:phosphate transmembrane transporter activity"/>
    <property type="evidence" value="ECO:0007669"/>
    <property type="project" value="InterPro"/>
</dbReference>
<dbReference type="PANTHER" id="PTHR11101">
    <property type="entry name" value="PHOSPHATE TRANSPORTER"/>
    <property type="match status" value="1"/>
</dbReference>
<keyword evidence="5 11" id="KW-0592">Phosphate transport</keyword>
<dbReference type="OrthoDB" id="9779554at2"/>
<evidence type="ECO:0000256" key="5">
    <source>
        <dbReference type="ARBA" id="ARBA00022592"/>
    </source>
</evidence>
<keyword evidence="6 11" id="KW-0812">Transmembrane</keyword>
<dbReference type="GO" id="GO:0005886">
    <property type="term" value="C:plasma membrane"/>
    <property type="evidence" value="ECO:0007669"/>
    <property type="project" value="UniProtKB-SubCell"/>
</dbReference>
<comment type="similarity">
    <text evidence="2">Belongs to the inorganic phosphate transporter (PiT) (TC 2.A.20) family. Pit subfamily.</text>
</comment>
<dbReference type="KEGG" id="pdis:D8B20_18975"/>
<feature type="transmembrane region" description="Helical" evidence="11">
    <location>
        <begin position="148"/>
        <end position="167"/>
    </location>
</feature>
<keyword evidence="7" id="KW-0769">Symport</keyword>
<feature type="transmembrane region" description="Helical" evidence="11">
    <location>
        <begin position="277"/>
        <end position="295"/>
    </location>
</feature>
<evidence type="ECO:0000256" key="10">
    <source>
        <dbReference type="ARBA" id="ARBA00047348"/>
    </source>
</evidence>
<dbReference type="Proteomes" id="UP000319411">
    <property type="component" value="Plasmid unnamed1"/>
</dbReference>
<evidence type="ECO:0000256" key="3">
    <source>
        <dbReference type="ARBA" id="ARBA00022448"/>
    </source>
</evidence>
<dbReference type="InterPro" id="IPR001204">
    <property type="entry name" value="Phos_transporter"/>
</dbReference>
<evidence type="ECO:0000256" key="11">
    <source>
        <dbReference type="RuleBase" id="RU363058"/>
    </source>
</evidence>
<comment type="catalytic activity">
    <reaction evidence="10">
        <text>phosphate(in) + H(+)(in) = phosphate(out) + H(+)(out)</text>
        <dbReference type="Rhea" id="RHEA:29939"/>
        <dbReference type="ChEBI" id="CHEBI:15378"/>
        <dbReference type="ChEBI" id="CHEBI:43474"/>
    </reaction>
</comment>
<evidence type="ECO:0000256" key="7">
    <source>
        <dbReference type="ARBA" id="ARBA00022847"/>
    </source>
</evidence>
<feature type="transmembrane region" description="Helical" evidence="11">
    <location>
        <begin position="515"/>
        <end position="536"/>
    </location>
</feature>
<accession>A0A518XII1</accession>
<keyword evidence="12" id="KW-0614">Plasmid</keyword>
<evidence type="ECO:0000313" key="13">
    <source>
        <dbReference type="Proteomes" id="UP000319411"/>
    </source>
</evidence>
<keyword evidence="13" id="KW-1185">Reference proteome</keyword>
<protein>
    <recommendedName>
        <fullName evidence="11">Phosphate transporter</fullName>
    </recommendedName>
</protein>
<evidence type="ECO:0000256" key="2">
    <source>
        <dbReference type="ARBA" id="ARBA00005342"/>
    </source>
</evidence>
<evidence type="ECO:0000256" key="9">
    <source>
        <dbReference type="ARBA" id="ARBA00023136"/>
    </source>
</evidence>
<evidence type="ECO:0000313" key="12">
    <source>
        <dbReference type="EMBL" id="QDY44004.1"/>
    </source>
</evidence>
<evidence type="ECO:0000256" key="8">
    <source>
        <dbReference type="ARBA" id="ARBA00022989"/>
    </source>
</evidence>
<keyword evidence="4" id="KW-1003">Cell membrane</keyword>
<evidence type="ECO:0000256" key="1">
    <source>
        <dbReference type="ARBA" id="ARBA00004651"/>
    </source>
</evidence>
<feature type="transmembrane region" description="Helical" evidence="11">
    <location>
        <begin position="63"/>
        <end position="83"/>
    </location>
</feature>
<dbReference type="Pfam" id="PF01384">
    <property type="entry name" value="PHO4"/>
    <property type="match status" value="1"/>
</dbReference>
<dbReference type="GO" id="GO:0015293">
    <property type="term" value="F:symporter activity"/>
    <property type="evidence" value="ECO:0007669"/>
    <property type="project" value="UniProtKB-KW"/>
</dbReference>
<feature type="transmembrane region" description="Helical" evidence="11">
    <location>
        <begin position="252"/>
        <end position="271"/>
    </location>
</feature>
<feature type="transmembrane region" description="Helical" evidence="11">
    <location>
        <begin position="104"/>
        <end position="128"/>
    </location>
</feature>
<dbReference type="PANTHER" id="PTHR11101:SF65">
    <property type="entry name" value="LOW-AFFINITY INORGANIC PHOSPHATE TRANSPORTER PITA-RELATED"/>
    <property type="match status" value="1"/>
</dbReference>
<feature type="transmembrane region" description="Helical" evidence="11">
    <location>
        <begin position="174"/>
        <end position="192"/>
    </location>
</feature>
<comment type="subcellular location">
    <subcellularLocation>
        <location evidence="1">Cell membrane</location>
        <topology evidence="1">Multi-pass membrane protein</topology>
    </subcellularLocation>
    <subcellularLocation>
        <location evidence="11">Membrane</location>
        <topology evidence="11">Multi-pass membrane protein</topology>
    </subcellularLocation>
</comment>
<sequence>MSDSLNVPPAHVSAPGVASGMTARNTSRLRPPMLFIALILLGLVFAGSKLAEDIQQSGLTLSGLLPLMLLAVALLAALGFEFVNGFHDTANAVATVIYTRSLSPTVAVVLSGLFNFLGVLCSSGAVAFGMMSLLPVELIVQTGSHESFVMIYALLFSAILWNLATWWRGLPASSSHTLIGAIIGVGVAHAVSQGRSALSGVNWGQALNIGNALLLSPVVGFACAALLLLAIKRLVKSPALCQTASAQAAPSRWIRGLMILSCSGVSFAHGSNDGQKGMGLIMLILIAALPVTYSLNRTLTEGDSAQIVTLSHKAQQQLEALAPVGVVEDARAVLTTYLQTGEPDPRVLPALAQLTGTAGDTLARYGSLSQLPADRVAGVRNALYLSAETIKRLQADNTLQLPAATAQTLQALRKALEGATRFIPAWVKIAVALALGLGTLVGWRRIVSTLGEKIGKAPLNYAQGVSAQLVTMGTIGAASGFGLPVSTTHVLSSGIAGTMAANRSGLQLSTLRNMVLAWVLTLPAAALLSATLYWLFSAL</sequence>
<reference evidence="12 13" key="1">
    <citation type="submission" date="2018-10" db="EMBL/GenBank/DDBJ databases">
        <title>Genome Sequencing of Pantoea dispersa DSM 32899.</title>
        <authorList>
            <person name="Nawrath M."/>
            <person name="Ottenheim C."/>
            <person name="Wilm A."/>
            <person name="Zimmermann W."/>
            <person name="Wu J.C."/>
        </authorList>
    </citation>
    <scope>NUCLEOTIDE SEQUENCE [LARGE SCALE GENOMIC DNA]</scope>
    <source>
        <strain evidence="12 13">DSM 32899</strain>
        <plasmid evidence="12 13">unnamed1</plasmid>
    </source>
</reference>
<gene>
    <name evidence="12" type="ORF">D8B20_18975</name>
</gene>
<feature type="transmembrane region" description="Helical" evidence="11">
    <location>
        <begin position="422"/>
        <end position="443"/>
    </location>
</feature>
<geneLocation type="plasmid" evidence="12 13">
    <name>unnamed1</name>
</geneLocation>
<organism evidence="12 13">
    <name type="scientific">Candidatus Pantoea soli</name>
    <dbReference type="NCBI Taxonomy" id="3098669"/>
    <lineage>
        <taxon>Bacteria</taxon>
        <taxon>Pseudomonadati</taxon>
        <taxon>Pseudomonadota</taxon>
        <taxon>Gammaproteobacteria</taxon>
        <taxon>Enterobacterales</taxon>
        <taxon>Erwiniaceae</taxon>
        <taxon>Pantoea</taxon>
    </lineage>
</organism>
<dbReference type="EMBL" id="CP032703">
    <property type="protein sequence ID" value="QDY44004.1"/>
    <property type="molecule type" value="Genomic_DNA"/>
</dbReference>
<feature type="transmembrane region" description="Helical" evidence="11">
    <location>
        <begin position="33"/>
        <end position="51"/>
    </location>
</feature>
<evidence type="ECO:0000256" key="6">
    <source>
        <dbReference type="ARBA" id="ARBA00022692"/>
    </source>
</evidence>
<keyword evidence="3 11" id="KW-0813">Transport</keyword>
<feature type="transmembrane region" description="Helical" evidence="11">
    <location>
        <begin position="212"/>
        <end position="231"/>
    </location>
</feature>
<proteinExistence type="inferred from homology"/>
<dbReference type="AlphaFoldDB" id="A0A518XII1"/>